<gene>
    <name evidence="1" type="ORF">INT47_009587</name>
</gene>
<keyword evidence="2" id="KW-1185">Reference proteome</keyword>
<reference evidence="1" key="1">
    <citation type="submission" date="2020-12" db="EMBL/GenBank/DDBJ databases">
        <title>Metabolic potential, ecology and presence of endohyphal bacteria is reflected in genomic diversity of Mucoromycotina.</title>
        <authorList>
            <person name="Muszewska A."/>
            <person name="Okrasinska A."/>
            <person name="Steczkiewicz K."/>
            <person name="Drgas O."/>
            <person name="Orlowska M."/>
            <person name="Perlinska-Lenart U."/>
            <person name="Aleksandrzak-Piekarczyk T."/>
            <person name="Szatraj K."/>
            <person name="Zielenkiewicz U."/>
            <person name="Pilsyk S."/>
            <person name="Malc E."/>
            <person name="Mieczkowski P."/>
            <person name="Kruszewska J.S."/>
            <person name="Biernat P."/>
            <person name="Pawlowska J."/>
        </authorList>
    </citation>
    <scope>NUCLEOTIDE SEQUENCE</scope>
    <source>
        <strain evidence="1">WA0000017839</strain>
    </source>
</reference>
<dbReference type="EMBL" id="JAEPRD010000229">
    <property type="protein sequence ID" value="KAG2193536.1"/>
    <property type="molecule type" value="Genomic_DNA"/>
</dbReference>
<sequence length="75" mass="9290">MEHMETFLRNLDDPDNQLYQNNTILQMNKDKLRFGIKNAHKRLERYYTKTDDSNVYSIATTMDSRYKYQYWRDKD</sequence>
<protein>
    <submittedName>
        <fullName evidence="1">Uncharacterized protein</fullName>
    </submittedName>
</protein>
<evidence type="ECO:0000313" key="2">
    <source>
        <dbReference type="Proteomes" id="UP000603453"/>
    </source>
</evidence>
<name>A0A8H7UPC0_9FUNG</name>
<evidence type="ECO:0000313" key="1">
    <source>
        <dbReference type="EMBL" id="KAG2193536.1"/>
    </source>
</evidence>
<organism evidence="1 2">
    <name type="scientific">Mucor saturninus</name>
    <dbReference type="NCBI Taxonomy" id="64648"/>
    <lineage>
        <taxon>Eukaryota</taxon>
        <taxon>Fungi</taxon>
        <taxon>Fungi incertae sedis</taxon>
        <taxon>Mucoromycota</taxon>
        <taxon>Mucoromycotina</taxon>
        <taxon>Mucoromycetes</taxon>
        <taxon>Mucorales</taxon>
        <taxon>Mucorineae</taxon>
        <taxon>Mucoraceae</taxon>
        <taxon>Mucor</taxon>
    </lineage>
</organism>
<dbReference type="OrthoDB" id="2284502at2759"/>
<comment type="caution">
    <text evidence="1">The sequence shown here is derived from an EMBL/GenBank/DDBJ whole genome shotgun (WGS) entry which is preliminary data.</text>
</comment>
<dbReference type="AlphaFoldDB" id="A0A8H7UPC0"/>
<accession>A0A8H7UPC0</accession>
<dbReference type="Proteomes" id="UP000603453">
    <property type="component" value="Unassembled WGS sequence"/>
</dbReference>
<proteinExistence type="predicted"/>